<keyword evidence="6 8" id="KW-1133">Transmembrane helix</keyword>
<dbReference type="InterPro" id="IPR038731">
    <property type="entry name" value="RgtA/B/C-like"/>
</dbReference>
<feature type="transmembrane region" description="Helical" evidence="8">
    <location>
        <begin position="454"/>
        <end position="473"/>
    </location>
</feature>
<feature type="transmembrane region" description="Helical" evidence="8">
    <location>
        <begin position="381"/>
        <end position="401"/>
    </location>
</feature>
<evidence type="ECO:0000256" key="6">
    <source>
        <dbReference type="ARBA" id="ARBA00022989"/>
    </source>
</evidence>
<evidence type="ECO:0000256" key="2">
    <source>
        <dbReference type="ARBA" id="ARBA00022475"/>
    </source>
</evidence>
<evidence type="ECO:0000256" key="3">
    <source>
        <dbReference type="ARBA" id="ARBA00022676"/>
    </source>
</evidence>
<dbReference type="EMBL" id="DTMQ01000026">
    <property type="protein sequence ID" value="HGE99244.1"/>
    <property type="molecule type" value="Genomic_DNA"/>
</dbReference>
<dbReference type="GO" id="GO:0005886">
    <property type="term" value="C:plasma membrane"/>
    <property type="evidence" value="ECO:0007669"/>
    <property type="project" value="UniProtKB-SubCell"/>
</dbReference>
<gene>
    <name evidence="10" type="ORF">ENX07_04145</name>
</gene>
<evidence type="ECO:0000256" key="7">
    <source>
        <dbReference type="ARBA" id="ARBA00023136"/>
    </source>
</evidence>
<dbReference type="AlphaFoldDB" id="A0A7C3UPR0"/>
<comment type="subcellular location">
    <subcellularLocation>
        <location evidence="1">Cell membrane</location>
        <topology evidence="1">Multi-pass membrane protein</topology>
    </subcellularLocation>
</comment>
<feature type="transmembrane region" description="Helical" evidence="8">
    <location>
        <begin position="17"/>
        <end position="36"/>
    </location>
</feature>
<feature type="transmembrane region" description="Helical" evidence="8">
    <location>
        <begin position="71"/>
        <end position="91"/>
    </location>
</feature>
<dbReference type="PANTHER" id="PTHR33908">
    <property type="entry name" value="MANNOSYLTRANSFERASE YKCB-RELATED"/>
    <property type="match status" value="1"/>
</dbReference>
<comment type="caution">
    <text evidence="10">The sequence shown here is derived from an EMBL/GenBank/DDBJ whole genome shotgun (WGS) entry which is preliminary data.</text>
</comment>
<keyword evidence="2" id="KW-1003">Cell membrane</keyword>
<proteinExistence type="predicted"/>
<feature type="transmembrane region" description="Helical" evidence="8">
    <location>
        <begin position="511"/>
        <end position="530"/>
    </location>
</feature>
<evidence type="ECO:0000256" key="1">
    <source>
        <dbReference type="ARBA" id="ARBA00004651"/>
    </source>
</evidence>
<dbReference type="GO" id="GO:0009103">
    <property type="term" value="P:lipopolysaccharide biosynthetic process"/>
    <property type="evidence" value="ECO:0007669"/>
    <property type="project" value="UniProtKB-ARBA"/>
</dbReference>
<feature type="transmembrane region" description="Helical" evidence="8">
    <location>
        <begin position="550"/>
        <end position="571"/>
    </location>
</feature>
<sequence>MKEKPEVKYLPLKEQRVIGGTGLLLLFLSALINYSANFSNLAERLSLYFYGAGWRVFFRLPGMGEELSFSVWWLIIGLPLFTFFYGLRFPIFRRTIWLLRSNLPPGSPFFLFLLLFSLFPWEYSWVRPNKSSLIIYLISGTTGLIFFLIGFYPKLTFLDKPISKLFRWLMELNQKAFLLFTSLLLFTIANLASYFIFCHIPHISDSIAQLFQARIFATGRLYLPSPKFPDFFDYGHIINNGRWYSQYQFLHPFFLMFGVLLKIPWIINPLLGGFTIPFVYLLGREVYDEKTGRLSALFASFNPVIFMMSAEYMNHATSLLFTTIFLLFFFRAFKERKIHQGIIAGISLGLVANCRVYTAVLIGLPFFFSGIQRIRERKGNLLIFLVMIFSFLGVSSLNLLYNYLTNGNPFLFGYTVRWGPGHTIGFGKSGWGVKHTPLRGLINIGHDLNLLNKFLFETPLPSLFLILLPFISGTKDKRDWLLFFTFLSLWFGHFFYWFHGIAFGARFLYESLPILIILSIRGFQNLPFLLRRFFSIKISDFTVQRFTIRFFGLLFVLMLTIGLPPLFRLYWRYWGVDHNLLEMVRKEKIKNALIFCAELGDVFNANPLDLTGEVIYAKDYGILNSALTILYPNRKYYLGDKERIKPLAIPPFPQSALKGMLDSLFSQGSEEIIRQYRTIVLPFKDLPPENWKIKERLTDFREITMAVMTGQKTLDDYLPSLLFWIVGDPRPHLEVFRYLEKSPYFVAGHYKFKRLWESSDQQVLIAEVRKAED</sequence>
<evidence type="ECO:0000313" key="10">
    <source>
        <dbReference type="EMBL" id="HGE99244.1"/>
    </source>
</evidence>
<keyword evidence="3" id="KW-0328">Glycosyltransferase</keyword>
<feature type="transmembrane region" description="Helical" evidence="8">
    <location>
        <begin position="316"/>
        <end position="333"/>
    </location>
</feature>
<keyword evidence="7 8" id="KW-0472">Membrane</keyword>
<dbReference type="InterPro" id="IPR050297">
    <property type="entry name" value="LipidA_mod_glycosyltrf_83"/>
</dbReference>
<feature type="transmembrane region" description="Helical" evidence="8">
    <location>
        <begin position="103"/>
        <end position="121"/>
    </location>
</feature>
<feature type="domain" description="Glycosyltransferase RgtA/B/C/D-like" evidence="9">
    <location>
        <begin position="265"/>
        <end position="388"/>
    </location>
</feature>
<feature type="transmembrane region" description="Helical" evidence="8">
    <location>
        <begin position="176"/>
        <end position="197"/>
    </location>
</feature>
<organism evidence="10">
    <name type="scientific">candidate division WOR-3 bacterium</name>
    <dbReference type="NCBI Taxonomy" id="2052148"/>
    <lineage>
        <taxon>Bacteria</taxon>
        <taxon>Bacteria division WOR-3</taxon>
    </lineage>
</organism>
<dbReference type="Pfam" id="PF13231">
    <property type="entry name" value="PMT_2"/>
    <property type="match status" value="1"/>
</dbReference>
<name>A0A7C3UPR0_UNCW3</name>
<evidence type="ECO:0000256" key="5">
    <source>
        <dbReference type="ARBA" id="ARBA00022692"/>
    </source>
</evidence>
<feature type="transmembrane region" description="Helical" evidence="8">
    <location>
        <begin position="133"/>
        <end position="155"/>
    </location>
</feature>
<feature type="transmembrane region" description="Helical" evidence="8">
    <location>
        <begin position="253"/>
        <end position="282"/>
    </location>
</feature>
<evidence type="ECO:0000256" key="4">
    <source>
        <dbReference type="ARBA" id="ARBA00022679"/>
    </source>
</evidence>
<evidence type="ECO:0000256" key="8">
    <source>
        <dbReference type="SAM" id="Phobius"/>
    </source>
</evidence>
<dbReference type="PANTHER" id="PTHR33908:SF11">
    <property type="entry name" value="MEMBRANE PROTEIN"/>
    <property type="match status" value="1"/>
</dbReference>
<keyword evidence="5 8" id="KW-0812">Transmembrane</keyword>
<reference evidence="10" key="1">
    <citation type="journal article" date="2020" name="mSystems">
        <title>Genome- and Community-Level Interaction Insights into Carbon Utilization and Element Cycling Functions of Hydrothermarchaeota in Hydrothermal Sediment.</title>
        <authorList>
            <person name="Zhou Z."/>
            <person name="Liu Y."/>
            <person name="Xu W."/>
            <person name="Pan J."/>
            <person name="Luo Z.H."/>
            <person name="Li M."/>
        </authorList>
    </citation>
    <scope>NUCLEOTIDE SEQUENCE [LARGE SCALE GENOMIC DNA]</scope>
    <source>
        <strain evidence="10">SpSt-906</strain>
    </source>
</reference>
<accession>A0A7C3UPR0</accession>
<keyword evidence="4" id="KW-0808">Transferase</keyword>
<feature type="transmembrane region" description="Helical" evidence="8">
    <location>
        <begin position="480"/>
        <end position="499"/>
    </location>
</feature>
<protein>
    <recommendedName>
        <fullName evidence="9">Glycosyltransferase RgtA/B/C/D-like domain-containing protein</fullName>
    </recommendedName>
</protein>
<dbReference type="GO" id="GO:0016763">
    <property type="term" value="F:pentosyltransferase activity"/>
    <property type="evidence" value="ECO:0007669"/>
    <property type="project" value="TreeGrafter"/>
</dbReference>
<evidence type="ECO:0000259" key="9">
    <source>
        <dbReference type="Pfam" id="PF13231"/>
    </source>
</evidence>